<feature type="transmembrane region" description="Helical" evidence="8">
    <location>
        <begin position="216"/>
        <end position="238"/>
    </location>
</feature>
<accession>A0A3N1CY89</accession>
<dbReference type="SUPFAM" id="SSF161098">
    <property type="entry name" value="MetI-like"/>
    <property type="match status" value="1"/>
</dbReference>
<evidence type="ECO:0000313" key="10">
    <source>
        <dbReference type="EMBL" id="ROO86259.1"/>
    </source>
</evidence>
<keyword evidence="6 8" id="KW-1133">Transmembrane helix</keyword>
<sequence length="304" mass="32819">MTLLKTGSPSAPSASTRRRGGPRLQAWRARLLITPMSLYVVLFFVAPLILLLVYSLGRIDVLTFEVSFGWTLDNYRALVDGVYVGAIVRSLALTVTATLVCVAIGFPVALAISRLRGPLRTLCLVGVVVPYWISFVVRTYAWLDLLAPNGLVNEFLTALHLIPDGTELRYTTFAIAVGMVYGYLPLMILPIYVALERIDPAMIEAGYDLGLGRAKVFWKIIVPLAMPGTIAGALLVGIPATGEYTIPAILGGEKTLMAGNVAADQFLGTGNFPFGAAIGSALMAIMLVVMFLSRRRLDQLEDIA</sequence>
<evidence type="ECO:0000256" key="2">
    <source>
        <dbReference type="ARBA" id="ARBA00007069"/>
    </source>
</evidence>
<dbReference type="OrthoDB" id="9808619at2"/>
<dbReference type="PANTHER" id="PTHR42929">
    <property type="entry name" value="INNER MEMBRANE ABC TRANSPORTER PERMEASE PROTEIN YDCU-RELATED-RELATED"/>
    <property type="match status" value="1"/>
</dbReference>
<evidence type="ECO:0000256" key="1">
    <source>
        <dbReference type="ARBA" id="ARBA00004651"/>
    </source>
</evidence>
<feature type="domain" description="ABC transmembrane type-1" evidence="9">
    <location>
        <begin position="87"/>
        <end position="293"/>
    </location>
</feature>
<dbReference type="RefSeq" id="WP_123665676.1">
    <property type="nucleotide sequence ID" value="NZ_RJKE01000001.1"/>
</dbReference>
<dbReference type="GO" id="GO:0055085">
    <property type="term" value="P:transmembrane transport"/>
    <property type="evidence" value="ECO:0007669"/>
    <property type="project" value="InterPro"/>
</dbReference>
<gene>
    <name evidence="10" type="ORF">EDD29_3822</name>
</gene>
<dbReference type="InterPro" id="IPR035906">
    <property type="entry name" value="MetI-like_sf"/>
</dbReference>
<dbReference type="PANTHER" id="PTHR42929:SF1">
    <property type="entry name" value="INNER MEMBRANE ABC TRANSPORTER PERMEASE PROTEIN YDCU-RELATED"/>
    <property type="match status" value="1"/>
</dbReference>
<feature type="transmembrane region" description="Helical" evidence="8">
    <location>
        <begin position="38"/>
        <end position="57"/>
    </location>
</feature>
<dbReference type="AlphaFoldDB" id="A0A3N1CY89"/>
<dbReference type="GO" id="GO:0005886">
    <property type="term" value="C:plasma membrane"/>
    <property type="evidence" value="ECO:0007669"/>
    <property type="project" value="UniProtKB-SubCell"/>
</dbReference>
<keyword evidence="4" id="KW-1003">Cell membrane</keyword>
<proteinExistence type="inferred from homology"/>
<dbReference type="EMBL" id="RJKE01000001">
    <property type="protein sequence ID" value="ROO86259.1"/>
    <property type="molecule type" value="Genomic_DNA"/>
</dbReference>
<reference evidence="10 11" key="1">
    <citation type="submission" date="2018-11" db="EMBL/GenBank/DDBJ databases">
        <title>Sequencing the genomes of 1000 actinobacteria strains.</title>
        <authorList>
            <person name="Klenk H.-P."/>
        </authorList>
    </citation>
    <scope>NUCLEOTIDE SEQUENCE [LARGE SCALE GENOMIC DNA]</scope>
    <source>
        <strain evidence="10 11">DSM 44254</strain>
    </source>
</reference>
<feature type="transmembrane region" description="Helical" evidence="8">
    <location>
        <begin position="82"/>
        <end position="110"/>
    </location>
</feature>
<keyword evidence="3 8" id="KW-0813">Transport</keyword>
<evidence type="ECO:0000313" key="11">
    <source>
        <dbReference type="Proteomes" id="UP000272400"/>
    </source>
</evidence>
<feature type="transmembrane region" description="Helical" evidence="8">
    <location>
        <begin position="173"/>
        <end position="195"/>
    </location>
</feature>
<evidence type="ECO:0000256" key="6">
    <source>
        <dbReference type="ARBA" id="ARBA00022989"/>
    </source>
</evidence>
<evidence type="ECO:0000256" key="7">
    <source>
        <dbReference type="ARBA" id="ARBA00023136"/>
    </source>
</evidence>
<dbReference type="InterPro" id="IPR000515">
    <property type="entry name" value="MetI-like"/>
</dbReference>
<evidence type="ECO:0000256" key="5">
    <source>
        <dbReference type="ARBA" id="ARBA00022692"/>
    </source>
</evidence>
<keyword evidence="7 8" id="KW-0472">Membrane</keyword>
<evidence type="ECO:0000256" key="8">
    <source>
        <dbReference type="RuleBase" id="RU363032"/>
    </source>
</evidence>
<feature type="transmembrane region" description="Helical" evidence="8">
    <location>
        <begin position="272"/>
        <end position="292"/>
    </location>
</feature>
<dbReference type="CDD" id="cd06261">
    <property type="entry name" value="TM_PBP2"/>
    <property type="match status" value="1"/>
</dbReference>
<dbReference type="Pfam" id="PF00528">
    <property type="entry name" value="BPD_transp_1"/>
    <property type="match status" value="1"/>
</dbReference>
<dbReference type="Proteomes" id="UP000272400">
    <property type="component" value="Unassembled WGS sequence"/>
</dbReference>
<feature type="transmembrane region" description="Helical" evidence="8">
    <location>
        <begin position="122"/>
        <end position="143"/>
    </location>
</feature>
<comment type="subcellular location">
    <subcellularLocation>
        <location evidence="1 8">Cell membrane</location>
        <topology evidence="1 8">Multi-pass membrane protein</topology>
    </subcellularLocation>
</comment>
<protein>
    <submittedName>
        <fullName evidence="10">Spermidine/putrescine transport system permease protein</fullName>
    </submittedName>
</protein>
<name>A0A3N1CY89_9ACTN</name>
<keyword evidence="11" id="KW-1185">Reference proteome</keyword>
<evidence type="ECO:0000259" key="9">
    <source>
        <dbReference type="PROSITE" id="PS50928"/>
    </source>
</evidence>
<evidence type="ECO:0000256" key="3">
    <source>
        <dbReference type="ARBA" id="ARBA00022448"/>
    </source>
</evidence>
<comment type="caution">
    <text evidence="10">The sequence shown here is derived from an EMBL/GenBank/DDBJ whole genome shotgun (WGS) entry which is preliminary data.</text>
</comment>
<comment type="similarity">
    <text evidence="2">Belongs to the binding-protein-dependent transport system permease family. CysTW subfamily.</text>
</comment>
<evidence type="ECO:0000256" key="4">
    <source>
        <dbReference type="ARBA" id="ARBA00022475"/>
    </source>
</evidence>
<dbReference type="Gene3D" id="1.10.3720.10">
    <property type="entry name" value="MetI-like"/>
    <property type="match status" value="1"/>
</dbReference>
<dbReference type="PROSITE" id="PS50928">
    <property type="entry name" value="ABC_TM1"/>
    <property type="match status" value="1"/>
</dbReference>
<keyword evidence="5 8" id="KW-0812">Transmembrane</keyword>
<organism evidence="10 11">
    <name type="scientific">Actinocorallia herbida</name>
    <dbReference type="NCBI Taxonomy" id="58109"/>
    <lineage>
        <taxon>Bacteria</taxon>
        <taxon>Bacillati</taxon>
        <taxon>Actinomycetota</taxon>
        <taxon>Actinomycetes</taxon>
        <taxon>Streptosporangiales</taxon>
        <taxon>Thermomonosporaceae</taxon>
        <taxon>Actinocorallia</taxon>
    </lineage>
</organism>